<dbReference type="Proteomes" id="UP001166585">
    <property type="component" value="Unassembled WGS sequence"/>
</dbReference>
<keyword evidence="2" id="KW-1185">Reference proteome</keyword>
<accession>A0ABS5R904</accession>
<dbReference type="Gene3D" id="3.20.20.150">
    <property type="entry name" value="Divalent-metal-dependent TIM barrel enzymes"/>
    <property type="match status" value="1"/>
</dbReference>
<evidence type="ECO:0000313" key="1">
    <source>
        <dbReference type="EMBL" id="MBS9477314.1"/>
    </source>
</evidence>
<evidence type="ECO:0000313" key="2">
    <source>
        <dbReference type="Proteomes" id="UP001166585"/>
    </source>
</evidence>
<dbReference type="InterPro" id="IPR036237">
    <property type="entry name" value="Xyl_isomerase-like_sf"/>
</dbReference>
<sequence length="247" mass="26893">MSVIGFSTGAIALDDFETALRLLAPTRANAVELSALRAAELPALLAALPLKFSELQRRYKYISFHAPTNFDDERGLVQQLKVIANMGLNIVVHPDTMHDFAAWRLLGARLCIENMDSRKPTGRTADELAPFFDLLPEAQLCFDVAHARQVDSSMTEAVRILRRYAGRLAQVHISEVNSKGRHFTMSFAAKLAYAPFAAQLSRIPVIIEAMVKRDEIGSEIVATEGILTAGTERALGGGARSGGMALA</sequence>
<gene>
    <name evidence="1" type="ORF">KIP89_09365</name>
</gene>
<name>A0ABS5R904_9HYPH</name>
<dbReference type="RefSeq" id="WP_213755098.1">
    <property type="nucleotide sequence ID" value="NZ_JAHCQH010000015.1"/>
</dbReference>
<evidence type="ECO:0008006" key="3">
    <source>
        <dbReference type="Google" id="ProtNLM"/>
    </source>
</evidence>
<organism evidence="1 2">
    <name type="scientific">Ancylobacter radicis</name>
    <dbReference type="NCBI Taxonomy" id="2836179"/>
    <lineage>
        <taxon>Bacteria</taxon>
        <taxon>Pseudomonadati</taxon>
        <taxon>Pseudomonadota</taxon>
        <taxon>Alphaproteobacteria</taxon>
        <taxon>Hyphomicrobiales</taxon>
        <taxon>Xanthobacteraceae</taxon>
        <taxon>Ancylobacter</taxon>
    </lineage>
</organism>
<proteinExistence type="predicted"/>
<protein>
    <recommendedName>
        <fullName evidence="3">Xylose isomerase-like TIM barrel domain-containing protein</fullName>
    </recommendedName>
</protein>
<comment type="caution">
    <text evidence="1">The sequence shown here is derived from an EMBL/GenBank/DDBJ whole genome shotgun (WGS) entry which is preliminary data.</text>
</comment>
<dbReference type="SUPFAM" id="SSF51658">
    <property type="entry name" value="Xylose isomerase-like"/>
    <property type="match status" value="1"/>
</dbReference>
<dbReference type="EMBL" id="JAHCQH010000015">
    <property type="protein sequence ID" value="MBS9477314.1"/>
    <property type="molecule type" value="Genomic_DNA"/>
</dbReference>
<reference evidence="1" key="1">
    <citation type="submission" date="2021-05" db="EMBL/GenBank/DDBJ databases">
        <authorList>
            <person name="Sun Q."/>
            <person name="Inoue M."/>
        </authorList>
    </citation>
    <scope>NUCLEOTIDE SEQUENCE</scope>
    <source>
        <strain evidence="1">VKM B-3255</strain>
    </source>
</reference>